<dbReference type="InParanoid" id="A0A7M7N0B6"/>
<keyword evidence="5" id="KW-1133">Transmembrane helix</keyword>
<feature type="transmembrane region" description="Helical" evidence="5">
    <location>
        <begin position="336"/>
        <end position="355"/>
    </location>
</feature>
<evidence type="ECO:0000313" key="7">
    <source>
        <dbReference type="EnsemblMetazoa" id="XP_030828829"/>
    </source>
</evidence>
<keyword evidence="2" id="KW-0808">Transferase</keyword>
<proteinExistence type="inferred from homology"/>
<sequence>MDISSVVKQSTIVHIWLFCIFIISALIVTSSQCFTLVIWPFNRSWYRTINGHLINLMWLQVVWLTDYWSGSKVHFYGTKRFLEKVKENHSLLVVNHRQGVDWCVIWQMAERFKMLRGAKCLMKKEIKYVPFFGWSFWLTEQLFVNRDYAKDKNSLMKQLKNITTYDFPTVTLIFCEGTRFTEEKYEKSQAFAREKGLPCLKHHLVPRTKGFNLCIEAYKGKVPFIYDATIAYQYNAQPSIYDLICGKQFDFHLYVRELPLDEVPTDSEDATAQYCHDMYKQKDEAYDYFLRNDTFEGYDASRPGHVPPRTLLPLVVMSSWMVVVGIPLIYYALSILLSGSTLMIIIVCGGSFAVFRFSKSLLKVTDVTRGSTYGSSKSRSSKGSEFTPNGDHIPLTNGDKKDS</sequence>
<keyword evidence="5" id="KW-0472">Membrane</keyword>
<dbReference type="RefSeq" id="XP_030828829.1">
    <property type="nucleotide sequence ID" value="XM_030972969.1"/>
</dbReference>
<dbReference type="SUPFAM" id="SSF69593">
    <property type="entry name" value="Glycerol-3-phosphate (1)-acyltransferase"/>
    <property type="match status" value="1"/>
</dbReference>
<evidence type="ECO:0000256" key="5">
    <source>
        <dbReference type="SAM" id="Phobius"/>
    </source>
</evidence>
<dbReference type="GO" id="GO:0012505">
    <property type="term" value="C:endomembrane system"/>
    <property type="evidence" value="ECO:0000318"/>
    <property type="project" value="GO_Central"/>
</dbReference>
<dbReference type="Pfam" id="PF01553">
    <property type="entry name" value="Acyltransferase"/>
    <property type="match status" value="1"/>
</dbReference>
<dbReference type="Proteomes" id="UP000007110">
    <property type="component" value="Unassembled WGS sequence"/>
</dbReference>
<dbReference type="PANTHER" id="PTHR10983:SF24">
    <property type="entry name" value="1-ACYLGLYCEROL-3-PHOSPHATE O-ACYLTRANSFERASE 3, ISOFORM E-RELATED"/>
    <property type="match status" value="1"/>
</dbReference>
<dbReference type="Pfam" id="PF16076">
    <property type="entry name" value="Acyltransf_C"/>
    <property type="match status" value="1"/>
</dbReference>
<dbReference type="InterPro" id="IPR002123">
    <property type="entry name" value="Plipid/glycerol_acylTrfase"/>
</dbReference>
<dbReference type="SMART" id="SM00563">
    <property type="entry name" value="PlsC"/>
    <property type="match status" value="1"/>
</dbReference>
<dbReference type="EnsemblMetazoa" id="XM_030972969">
    <property type="protein sequence ID" value="XP_030828829"/>
    <property type="gene ID" value="LOC115919369"/>
</dbReference>
<feature type="domain" description="Phospholipid/glycerol acyltransferase" evidence="6">
    <location>
        <begin position="90"/>
        <end position="212"/>
    </location>
</feature>
<dbReference type="OMA" id="LAGWMIC"/>
<name>A0A7M7N0B6_STRPU</name>
<reference evidence="7" key="2">
    <citation type="submission" date="2021-01" db="UniProtKB">
        <authorList>
            <consortium name="EnsemblMetazoa"/>
        </authorList>
    </citation>
    <scope>IDENTIFICATION</scope>
</reference>
<dbReference type="FunCoup" id="A0A7M7N0B6">
    <property type="interactions" value="794"/>
</dbReference>
<feature type="transmembrane region" description="Helical" evidence="5">
    <location>
        <begin position="12"/>
        <end position="39"/>
    </location>
</feature>
<protein>
    <recommendedName>
        <fullName evidence="6">Phospholipid/glycerol acyltransferase domain-containing protein</fullName>
    </recommendedName>
</protein>
<evidence type="ECO:0000313" key="8">
    <source>
        <dbReference type="Proteomes" id="UP000007110"/>
    </source>
</evidence>
<dbReference type="AlphaFoldDB" id="A0A7M7N0B6"/>
<accession>A0A7M7N0B6</accession>
<evidence type="ECO:0000256" key="2">
    <source>
        <dbReference type="ARBA" id="ARBA00022679"/>
    </source>
</evidence>
<dbReference type="GeneID" id="115919369"/>
<dbReference type="PANTHER" id="PTHR10983">
    <property type="entry name" value="1-ACYLGLYCEROL-3-PHOSPHATE ACYLTRANSFERASE-RELATED"/>
    <property type="match status" value="1"/>
</dbReference>
<keyword evidence="3" id="KW-0012">Acyltransferase</keyword>
<keyword evidence="5" id="KW-0812">Transmembrane</keyword>
<organism evidence="7 8">
    <name type="scientific">Strongylocentrotus purpuratus</name>
    <name type="common">Purple sea urchin</name>
    <dbReference type="NCBI Taxonomy" id="7668"/>
    <lineage>
        <taxon>Eukaryota</taxon>
        <taxon>Metazoa</taxon>
        <taxon>Echinodermata</taxon>
        <taxon>Eleutherozoa</taxon>
        <taxon>Echinozoa</taxon>
        <taxon>Echinoidea</taxon>
        <taxon>Euechinoidea</taxon>
        <taxon>Echinacea</taxon>
        <taxon>Camarodonta</taxon>
        <taxon>Echinidea</taxon>
        <taxon>Strongylocentrotidae</taxon>
        <taxon>Strongylocentrotus</taxon>
    </lineage>
</organism>
<comment type="similarity">
    <text evidence="1">Belongs to the 1-acyl-sn-glycerol-3-phosphate acyltransferase family.</text>
</comment>
<feature type="region of interest" description="Disordered" evidence="4">
    <location>
        <begin position="370"/>
        <end position="403"/>
    </location>
</feature>
<dbReference type="CDD" id="cd07990">
    <property type="entry name" value="LPLAT_LCLAT1-like"/>
    <property type="match status" value="1"/>
</dbReference>
<evidence type="ECO:0000256" key="3">
    <source>
        <dbReference type="ARBA" id="ARBA00023315"/>
    </source>
</evidence>
<dbReference type="InterPro" id="IPR032098">
    <property type="entry name" value="Acyltransf_C"/>
</dbReference>
<evidence type="ECO:0000259" key="6">
    <source>
        <dbReference type="SMART" id="SM00563"/>
    </source>
</evidence>
<dbReference type="KEGG" id="spu:115919369"/>
<reference evidence="8" key="1">
    <citation type="submission" date="2015-02" db="EMBL/GenBank/DDBJ databases">
        <title>Genome sequencing for Strongylocentrotus purpuratus.</title>
        <authorList>
            <person name="Murali S."/>
            <person name="Liu Y."/>
            <person name="Vee V."/>
            <person name="English A."/>
            <person name="Wang M."/>
            <person name="Skinner E."/>
            <person name="Han Y."/>
            <person name="Muzny D.M."/>
            <person name="Worley K.C."/>
            <person name="Gibbs R.A."/>
        </authorList>
    </citation>
    <scope>NUCLEOTIDE SEQUENCE</scope>
</reference>
<dbReference type="GO" id="GO:0003841">
    <property type="term" value="F:1-acylglycerol-3-phosphate O-acyltransferase activity"/>
    <property type="evidence" value="ECO:0000318"/>
    <property type="project" value="GO_Central"/>
</dbReference>
<dbReference type="OrthoDB" id="189226at2759"/>
<feature type="compositionally biased region" description="Low complexity" evidence="4">
    <location>
        <begin position="370"/>
        <end position="384"/>
    </location>
</feature>
<evidence type="ECO:0000256" key="1">
    <source>
        <dbReference type="ARBA" id="ARBA00008655"/>
    </source>
</evidence>
<keyword evidence="8" id="KW-1185">Reference proteome</keyword>
<evidence type="ECO:0000256" key="4">
    <source>
        <dbReference type="SAM" id="MobiDB-lite"/>
    </source>
</evidence>
<feature type="transmembrane region" description="Helical" evidence="5">
    <location>
        <begin position="311"/>
        <end position="330"/>
    </location>
</feature>